<dbReference type="GO" id="GO:0000400">
    <property type="term" value="F:four-way junction DNA binding"/>
    <property type="evidence" value="ECO:0007669"/>
    <property type="project" value="TreeGrafter"/>
</dbReference>
<evidence type="ECO:0000256" key="2">
    <source>
        <dbReference type="ARBA" id="ARBA00022741"/>
    </source>
</evidence>
<dbReference type="GO" id="GO:0140664">
    <property type="term" value="F:ATP-dependent DNA damage sensor activity"/>
    <property type="evidence" value="ECO:0007669"/>
    <property type="project" value="InterPro"/>
</dbReference>
<dbReference type="GO" id="GO:0033065">
    <property type="term" value="C:Rad51C-XRCC3 complex"/>
    <property type="evidence" value="ECO:0007669"/>
    <property type="project" value="TreeGrafter"/>
</dbReference>
<keyword evidence="4" id="KW-0067">ATP-binding</keyword>
<organism evidence="9 10">
    <name type="scientific">Paralvinella palmiformis</name>
    <dbReference type="NCBI Taxonomy" id="53620"/>
    <lineage>
        <taxon>Eukaryota</taxon>
        <taxon>Metazoa</taxon>
        <taxon>Spiralia</taxon>
        <taxon>Lophotrochozoa</taxon>
        <taxon>Annelida</taxon>
        <taxon>Polychaeta</taxon>
        <taxon>Sedentaria</taxon>
        <taxon>Canalipalpata</taxon>
        <taxon>Terebellida</taxon>
        <taxon>Terebelliformia</taxon>
        <taxon>Alvinellidae</taxon>
        <taxon>Paralvinella</taxon>
    </lineage>
</organism>
<name>A0AAD9JHX0_9ANNE</name>
<dbReference type="SUPFAM" id="SSF52540">
    <property type="entry name" value="P-loop containing nucleoside triphosphate hydrolases"/>
    <property type="match status" value="1"/>
</dbReference>
<dbReference type="GO" id="GO:0000707">
    <property type="term" value="P:meiotic DNA recombinase assembly"/>
    <property type="evidence" value="ECO:0007669"/>
    <property type="project" value="TreeGrafter"/>
</dbReference>
<dbReference type="Pfam" id="PF08423">
    <property type="entry name" value="Rad51"/>
    <property type="match status" value="2"/>
</dbReference>
<dbReference type="PANTHER" id="PTHR46239:SF1">
    <property type="entry name" value="DNA REPAIR PROTEIN RAD51 HOMOLOG 3"/>
    <property type="match status" value="1"/>
</dbReference>
<dbReference type="GO" id="GO:0005657">
    <property type="term" value="C:replication fork"/>
    <property type="evidence" value="ECO:0007669"/>
    <property type="project" value="TreeGrafter"/>
</dbReference>
<evidence type="ECO:0000313" key="9">
    <source>
        <dbReference type="EMBL" id="KAK2153301.1"/>
    </source>
</evidence>
<evidence type="ECO:0000256" key="1">
    <source>
        <dbReference type="ARBA" id="ARBA00004123"/>
    </source>
</evidence>
<dbReference type="InterPro" id="IPR052093">
    <property type="entry name" value="HR_Repair_Mediator"/>
</dbReference>
<keyword evidence="3" id="KW-0227">DNA damage</keyword>
<dbReference type="GO" id="GO:0007131">
    <property type="term" value="P:reciprocal meiotic recombination"/>
    <property type="evidence" value="ECO:0007669"/>
    <property type="project" value="TreeGrafter"/>
</dbReference>
<dbReference type="InterPro" id="IPR027417">
    <property type="entry name" value="P-loop_NTPase"/>
</dbReference>
<dbReference type="Gene3D" id="3.40.50.300">
    <property type="entry name" value="P-loop containing nucleotide triphosphate hydrolases"/>
    <property type="match status" value="1"/>
</dbReference>
<evidence type="ECO:0000256" key="4">
    <source>
        <dbReference type="ARBA" id="ARBA00022840"/>
    </source>
</evidence>
<evidence type="ECO:0000313" key="10">
    <source>
        <dbReference type="Proteomes" id="UP001208570"/>
    </source>
</evidence>
<keyword evidence="2" id="KW-0547">Nucleotide-binding</keyword>
<dbReference type="GO" id="GO:0005524">
    <property type="term" value="F:ATP binding"/>
    <property type="evidence" value="ECO:0007669"/>
    <property type="project" value="UniProtKB-KW"/>
</dbReference>
<evidence type="ECO:0000256" key="7">
    <source>
        <dbReference type="ARBA" id="ARBA00040674"/>
    </source>
</evidence>
<keyword evidence="6" id="KW-0539">Nucleus</keyword>
<protein>
    <recommendedName>
        <fullName evidence="7">DNA repair protein RAD51 homolog 3</fullName>
    </recommendedName>
</protein>
<evidence type="ECO:0000259" key="8">
    <source>
        <dbReference type="PROSITE" id="PS50162"/>
    </source>
</evidence>
<evidence type="ECO:0000256" key="6">
    <source>
        <dbReference type="ARBA" id="ARBA00023242"/>
    </source>
</evidence>
<keyword evidence="10" id="KW-1185">Reference proteome</keyword>
<dbReference type="GO" id="GO:0033063">
    <property type="term" value="C:Rad51B-Rad51C-Rad51D-XRCC2 complex"/>
    <property type="evidence" value="ECO:0007669"/>
    <property type="project" value="TreeGrafter"/>
</dbReference>
<reference evidence="9" key="1">
    <citation type="journal article" date="2023" name="Mol. Biol. Evol.">
        <title>Third-Generation Sequencing Reveals the Adaptive Role of the Epigenome in Three Deep-Sea Polychaetes.</title>
        <authorList>
            <person name="Perez M."/>
            <person name="Aroh O."/>
            <person name="Sun Y."/>
            <person name="Lan Y."/>
            <person name="Juniper S.K."/>
            <person name="Young C.R."/>
            <person name="Angers B."/>
            <person name="Qian P.Y."/>
        </authorList>
    </citation>
    <scope>NUCLEOTIDE SEQUENCE</scope>
    <source>
        <strain evidence="9">P08H-3</strain>
    </source>
</reference>
<dbReference type="CDD" id="cd19492">
    <property type="entry name" value="Rad51C"/>
    <property type="match status" value="1"/>
</dbReference>
<dbReference type="InterPro" id="IPR020588">
    <property type="entry name" value="RecA_ATP-bd"/>
</dbReference>
<dbReference type="GO" id="GO:0008821">
    <property type="term" value="F:crossover junction DNA endonuclease activity"/>
    <property type="evidence" value="ECO:0007669"/>
    <property type="project" value="TreeGrafter"/>
</dbReference>
<dbReference type="EMBL" id="JAODUP010000301">
    <property type="protein sequence ID" value="KAK2153301.1"/>
    <property type="molecule type" value="Genomic_DNA"/>
</dbReference>
<proteinExistence type="predicted"/>
<dbReference type="AlphaFoldDB" id="A0AAD9JHX0"/>
<comment type="subcellular location">
    <subcellularLocation>
        <location evidence="1">Nucleus</location>
    </subcellularLocation>
</comment>
<accession>A0AAD9JHX0</accession>
<sequence length="415" mass="46883">MDRLLTSFPFPASLRLKFHNKGFKTVGDVCELKPTELSKELGISKEEALETLNFLQEETRKVKQQCQNVNKPLGQEVSCGSNQGVTSSCQLRTVLDLLQDERSQQYIVTFSEQLDTILGGGVPLTKITEICGAPGVGKTQLSIQLAVDVQIPDCFGGVEGQAIFIDTEGSFIIERVVDIAEATVKHCQRIARIEQNQVFYGIMRMVTLLLRLNEVKSRVLFPADQLERLNTFNVESILDGIHYFRCHDYVELLALVQILPDFIVEHSQVSLVVLDSIAFPFRHHFEDFSLRTRLLNGLAQSFIKLAVDFKLAVLLTNQMTTKINADHSQPSHLIPALGESWGHTCTIRIILYWQQNTRHALLYKSPYHKETTVPFQITTGGIRDICLQEKNSHSEVISSPEVEQCRKRQKTETVT</sequence>
<dbReference type="InterPro" id="IPR013632">
    <property type="entry name" value="Rad51_C"/>
</dbReference>
<keyword evidence="5" id="KW-0234">DNA repair</keyword>
<dbReference type="PROSITE" id="PS50162">
    <property type="entry name" value="RECA_2"/>
    <property type="match status" value="1"/>
</dbReference>
<dbReference type="Proteomes" id="UP001208570">
    <property type="component" value="Unassembled WGS sequence"/>
</dbReference>
<feature type="domain" description="RecA family profile 1" evidence="8">
    <location>
        <begin position="103"/>
        <end position="319"/>
    </location>
</feature>
<evidence type="ECO:0000256" key="5">
    <source>
        <dbReference type="ARBA" id="ARBA00023204"/>
    </source>
</evidence>
<evidence type="ECO:0000256" key="3">
    <source>
        <dbReference type="ARBA" id="ARBA00022763"/>
    </source>
</evidence>
<gene>
    <name evidence="9" type="ORF">LSH36_301g02079</name>
</gene>
<comment type="caution">
    <text evidence="9">The sequence shown here is derived from an EMBL/GenBank/DDBJ whole genome shotgun (WGS) entry which is preliminary data.</text>
</comment>
<dbReference type="PANTHER" id="PTHR46239">
    <property type="entry name" value="DNA REPAIR PROTEIN RAD51 HOMOLOG 3 RAD51C"/>
    <property type="match status" value="1"/>
</dbReference>